<feature type="domain" description="Acyl-CoA dehydrogenase/oxidase C-terminal" evidence="7">
    <location>
        <begin position="229"/>
        <end position="379"/>
    </location>
</feature>
<evidence type="ECO:0000259" key="9">
    <source>
        <dbReference type="Pfam" id="PF02771"/>
    </source>
</evidence>
<dbReference type="SUPFAM" id="SSF56645">
    <property type="entry name" value="Acyl-CoA dehydrogenase NM domain-like"/>
    <property type="match status" value="1"/>
</dbReference>
<evidence type="ECO:0000256" key="6">
    <source>
        <dbReference type="RuleBase" id="RU362125"/>
    </source>
</evidence>
<proteinExistence type="inferred from homology"/>
<keyword evidence="3 6" id="KW-0285">Flavoprotein</keyword>
<keyword evidence="11" id="KW-1185">Reference proteome</keyword>
<dbReference type="InterPro" id="IPR013786">
    <property type="entry name" value="AcylCoA_DH/ox_N"/>
</dbReference>
<gene>
    <name evidence="10" type="ORF">RIL183_32421</name>
</gene>
<evidence type="ECO:0000313" key="10">
    <source>
        <dbReference type="EMBL" id="CRL42760.1"/>
    </source>
</evidence>
<dbReference type="GO" id="GO:0050660">
    <property type="term" value="F:flavin adenine dinucleotide binding"/>
    <property type="evidence" value="ECO:0007669"/>
    <property type="project" value="InterPro"/>
</dbReference>
<dbReference type="InterPro" id="IPR006091">
    <property type="entry name" value="Acyl-CoA_Oxase/DH_mid-dom"/>
</dbReference>
<dbReference type="FunFam" id="1.20.140.10:FF:000004">
    <property type="entry name" value="Acyl-CoA dehydrogenase FadE25"/>
    <property type="match status" value="1"/>
</dbReference>
<protein>
    <submittedName>
        <fullName evidence="10">Acyl-CoA dehydrogenases</fullName>
        <ecNumber evidence="10">1.3.8.1</ecNumber>
    </submittedName>
</protein>
<evidence type="ECO:0000259" key="8">
    <source>
        <dbReference type="Pfam" id="PF02770"/>
    </source>
</evidence>
<comment type="cofactor">
    <cofactor evidence="1 6">
        <name>FAD</name>
        <dbReference type="ChEBI" id="CHEBI:57692"/>
    </cofactor>
</comment>
<dbReference type="PIRSF" id="PIRSF016578">
    <property type="entry name" value="HsaA"/>
    <property type="match status" value="1"/>
</dbReference>
<accession>A0A0M6WYL7</accession>
<feature type="domain" description="Acyl-CoA dehydrogenase/oxidase N-terminal" evidence="9">
    <location>
        <begin position="4"/>
        <end position="117"/>
    </location>
</feature>
<evidence type="ECO:0000256" key="1">
    <source>
        <dbReference type="ARBA" id="ARBA00001974"/>
    </source>
</evidence>
<dbReference type="OrthoDB" id="9802447at2"/>
<dbReference type="Pfam" id="PF00441">
    <property type="entry name" value="Acyl-CoA_dh_1"/>
    <property type="match status" value="1"/>
</dbReference>
<keyword evidence="5 6" id="KW-0560">Oxidoreductase</keyword>
<evidence type="ECO:0000256" key="3">
    <source>
        <dbReference type="ARBA" id="ARBA00022630"/>
    </source>
</evidence>
<dbReference type="EC" id="1.3.8.1" evidence="10"/>
<dbReference type="InterPro" id="IPR009075">
    <property type="entry name" value="AcylCo_DH/oxidase_C"/>
</dbReference>
<dbReference type="RefSeq" id="WP_055040371.1">
    <property type="nucleotide sequence ID" value="NZ_CVRS01000107.1"/>
</dbReference>
<dbReference type="Gene3D" id="1.10.540.10">
    <property type="entry name" value="Acyl-CoA dehydrogenase/oxidase, N-terminal domain"/>
    <property type="match status" value="1"/>
</dbReference>
<dbReference type="SUPFAM" id="SSF47203">
    <property type="entry name" value="Acyl-CoA dehydrogenase C-terminal domain-like"/>
    <property type="match status" value="1"/>
</dbReference>
<evidence type="ECO:0000256" key="4">
    <source>
        <dbReference type="ARBA" id="ARBA00022827"/>
    </source>
</evidence>
<evidence type="ECO:0000256" key="5">
    <source>
        <dbReference type="ARBA" id="ARBA00023002"/>
    </source>
</evidence>
<dbReference type="GO" id="GO:0016937">
    <property type="term" value="F:short-chain fatty acyl-CoA dehydrogenase activity"/>
    <property type="evidence" value="ECO:0007669"/>
    <property type="project" value="UniProtKB-EC"/>
</dbReference>
<dbReference type="FunFam" id="1.10.540.10:FF:000002">
    <property type="entry name" value="Acyl-CoA dehydrogenase FadE19"/>
    <property type="match status" value="1"/>
</dbReference>
<dbReference type="InterPro" id="IPR036250">
    <property type="entry name" value="AcylCo_DH-like_C"/>
</dbReference>
<sequence length="380" mass="41631">MILSKEHELMRKNFRNFAETEFTTEIQEQLDREGGFNWDIWKKIAKYGFAGTKIPVEYGGQGGDYLAYALMNEEFARVCPVLAIYANTPNSLGGGPLLQCGNKEQLEKYLTPAAKGEKHIVFALTEPGAGSDPGSMITRATADGDYYVLNGRKCFISGAPIADYAIVYARTNPELKGAKGISMFIVDMHLDGVSCGKPEPKMGINGYPTSDIVFENVRVHKSDLLGPLDKGYAVAMKTLDGGRLGVAAQSLGIAQGALEEAIAYAKERKQFGKPISYNQGVSFMLADMATEIEAARNLIYSAAQAKDMDAKDASTQCSMAKYYASEMANRVCAKAIQIHGGYGFIKDYKVERLYRDARVMTLYEGTSQVQQIVISRSLLK</sequence>
<organism evidence="10 11">
    <name type="scientific">Roseburia inulinivorans</name>
    <dbReference type="NCBI Taxonomy" id="360807"/>
    <lineage>
        <taxon>Bacteria</taxon>
        <taxon>Bacillati</taxon>
        <taxon>Bacillota</taxon>
        <taxon>Clostridia</taxon>
        <taxon>Lachnospirales</taxon>
        <taxon>Lachnospiraceae</taxon>
        <taxon>Roseburia</taxon>
    </lineage>
</organism>
<dbReference type="InterPro" id="IPR046373">
    <property type="entry name" value="Acyl-CoA_Oxase/DH_mid-dom_sf"/>
</dbReference>
<dbReference type="AlphaFoldDB" id="A0A0M6WYL7"/>
<name>A0A0M6WYL7_9FIRM</name>
<evidence type="ECO:0000313" key="11">
    <source>
        <dbReference type="Proteomes" id="UP000049828"/>
    </source>
</evidence>
<dbReference type="PANTHER" id="PTHR43884:SF12">
    <property type="entry name" value="ISOVALERYL-COA DEHYDROGENASE, MITOCHONDRIAL-RELATED"/>
    <property type="match status" value="1"/>
</dbReference>
<evidence type="ECO:0000256" key="2">
    <source>
        <dbReference type="ARBA" id="ARBA00009347"/>
    </source>
</evidence>
<dbReference type="EMBL" id="CVRS01000107">
    <property type="protein sequence ID" value="CRL42760.1"/>
    <property type="molecule type" value="Genomic_DNA"/>
</dbReference>
<dbReference type="FunFam" id="2.40.110.10:FF:000001">
    <property type="entry name" value="Acyl-CoA dehydrogenase, mitochondrial"/>
    <property type="match status" value="1"/>
</dbReference>
<dbReference type="Gene3D" id="2.40.110.10">
    <property type="entry name" value="Butyryl-CoA Dehydrogenase, subunit A, domain 2"/>
    <property type="match status" value="1"/>
</dbReference>
<dbReference type="Pfam" id="PF02771">
    <property type="entry name" value="Acyl-CoA_dh_N"/>
    <property type="match status" value="1"/>
</dbReference>
<dbReference type="Pfam" id="PF02770">
    <property type="entry name" value="Acyl-CoA_dh_M"/>
    <property type="match status" value="1"/>
</dbReference>
<reference evidence="11" key="1">
    <citation type="submission" date="2015-05" db="EMBL/GenBank/DDBJ databases">
        <authorList>
            <consortium name="Pathogen Informatics"/>
        </authorList>
    </citation>
    <scope>NUCLEOTIDE SEQUENCE [LARGE SCALE GENOMIC DNA]</scope>
    <source>
        <strain evidence="11">L1-83</strain>
    </source>
</reference>
<dbReference type="InterPro" id="IPR037069">
    <property type="entry name" value="AcylCoA_DH/ox_N_sf"/>
</dbReference>
<dbReference type="Gene3D" id="1.20.140.10">
    <property type="entry name" value="Butyryl-CoA Dehydrogenase, subunit A, domain 3"/>
    <property type="match status" value="1"/>
</dbReference>
<dbReference type="PROSITE" id="PS00073">
    <property type="entry name" value="ACYL_COA_DH_2"/>
    <property type="match status" value="1"/>
</dbReference>
<dbReference type="PANTHER" id="PTHR43884">
    <property type="entry name" value="ACYL-COA DEHYDROGENASE"/>
    <property type="match status" value="1"/>
</dbReference>
<evidence type="ECO:0000259" key="7">
    <source>
        <dbReference type="Pfam" id="PF00441"/>
    </source>
</evidence>
<dbReference type="InterPro" id="IPR009100">
    <property type="entry name" value="AcylCoA_DH/oxidase_NM_dom_sf"/>
</dbReference>
<dbReference type="PROSITE" id="PS00072">
    <property type="entry name" value="ACYL_COA_DH_1"/>
    <property type="match status" value="1"/>
</dbReference>
<dbReference type="Proteomes" id="UP000049828">
    <property type="component" value="Unassembled WGS sequence"/>
</dbReference>
<dbReference type="InterPro" id="IPR006089">
    <property type="entry name" value="Acyl-CoA_DH_CS"/>
</dbReference>
<comment type="similarity">
    <text evidence="2 6">Belongs to the acyl-CoA dehydrogenase family.</text>
</comment>
<keyword evidence="4 6" id="KW-0274">FAD</keyword>
<feature type="domain" description="Acyl-CoA oxidase/dehydrogenase middle" evidence="8">
    <location>
        <begin position="122"/>
        <end position="217"/>
    </location>
</feature>